<protein>
    <submittedName>
        <fullName evidence="2">Dual specificity protein kinase clk4</fullName>
    </submittedName>
</protein>
<organism evidence="2 3">
    <name type="scientific">Saguinus oedipus</name>
    <name type="common">Cotton-top tamarin</name>
    <name type="synonym">Oedipomidas oedipus</name>
    <dbReference type="NCBI Taxonomy" id="9490"/>
    <lineage>
        <taxon>Eukaryota</taxon>
        <taxon>Metazoa</taxon>
        <taxon>Chordata</taxon>
        <taxon>Craniata</taxon>
        <taxon>Vertebrata</taxon>
        <taxon>Euteleostomi</taxon>
        <taxon>Mammalia</taxon>
        <taxon>Eutheria</taxon>
        <taxon>Euarchontoglires</taxon>
        <taxon>Primates</taxon>
        <taxon>Haplorrhini</taxon>
        <taxon>Platyrrhini</taxon>
        <taxon>Cebidae</taxon>
        <taxon>Callitrichinae</taxon>
        <taxon>Saguinus</taxon>
    </lineage>
</organism>
<comment type="caution">
    <text evidence="2">The sequence shown here is derived from an EMBL/GenBank/DDBJ whole genome shotgun (WGS) entry which is preliminary data.</text>
</comment>
<proteinExistence type="predicted"/>
<feature type="compositionally biased region" description="Basic and acidic residues" evidence="1">
    <location>
        <begin position="8"/>
        <end position="19"/>
    </location>
</feature>
<dbReference type="EMBL" id="JASSZA010000002">
    <property type="protein sequence ID" value="KAK2118457.1"/>
    <property type="molecule type" value="Genomic_DNA"/>
</dbReference>
<gene>
    <name evidence="2" type="primary">CLK4_1</name>
    <name evidence="2" type="ORF">P7K49_005344</name>
</gene>
<feature type="region of interest" description="Disordered" evidence="1">
    <location>
        <begin position="1"/>
        <end position="53"/>
    </location>
</feature>
<evidence type="ECO:0000256" key="1">
    <source>
        <dbReference type="SAM" id="MobiDB-lite"/>
    </source>
</evidence>
<dbReference type="Proteomes" id="UP001266305">
    <property type="component" value="Unassembled WGS sequence"/>
</dbReference>
<keyword evidence="2" id="KW-0418">Kinase</keyword>
<keyword evidence="2" id="KW-0808">Transferase</keyword>
<dbReference type="GO" id="GO:0016301">
    <property type="term" value="F:kinase activity"/>
    <property type="evidence" value="ECO:0007669"/>
    <property type="project" value="UniProtKB-KW"/>
</dbReference>
<reference evidence="2 3" key="1">
    <citation type="submission" date="2023-05" db="EMBL/GenBank/DDBJ databases">
        <title>B98-5 Cell Line De Novo Hybrid Assembly: An Optical Mapping Approach.</title>
        <authorList>
            <person name="Kananen K."/>
            <person name="Auerbach J.A."/>
            <person name="Kautto E."/>
            <person name="Blachly J.S."/>
        </authorList>
    </citation>
    <scope>NUCLEOTIDE SEQUENCE [LARGE SCALE GENOMIC DNA]</scope>
    <source>
        <strain evidence="2">B95-8</strain>
        <tissue evidence="2">Cell line</tissue>
    </source>
</reference>
<feature type="non-terminal residue" evidence="2">
    <location>
        <position position="53"/>
    </location>
</feature>
<sequence>MRHSKRTHCPDWDSRESWGHESYGGSHKRKRRSHSSTQENRHCKSHHQFKESD</sequence>
<accession>A0ABQ9WA01</accession>
<keyword evidence="3" id="KW-1185">Reference proteome</keyword>
<evidence type="ECO:0000313" key="3">
    <source>
        <dbReference type="Proteomes" id="UP001266305"/>
    </source>
</evidence>
<evidence type="ECO:0000313" key="2">
    <source>
        <dbReference type="EMBL" id="KAK2118457.1"/>
    </source>
</evidence>
<name>A0ABQ9WA01_SAGOE</name>